<dbReference type="SUPFAM" id="SSF54236">
    <property type="entry name" value="Ubiquitin-like"/>
    <property type="match status" value="1"/>
</dbReference>
<evidence type="ECO:0000256" key="5">
    <source>
        <dbReference type="PIRSR" id="PIRSR604241-50"/>
    </source>
</evidence>
<accession>A0AAV1I0J4</accession>
<comment type="caution">
    <text evidence="7">The sequence shown here is derived from an EMBL/GenBank/DDBJ whole genome shotgun (WGS) entry which is preliminary data.</text>
</comment>
<dbReference type="GO" id="GO:0005776">
    <property type="term" value="C:autophagosome"/>
    <property type="evidence" value="ECO:0007669"/>
    <property type="project" value="UniProtKB-ARBA"/>
</dbReference>
<organism evidence="7 8">
    <name type="scientific">Coccomyxa viridis</name>
    <dbReference type="NCBI Taxonomy" id="1274662"/>
    <lineage>
        <taxon>Eukaryota</taxon>
        <taxon>Viridiplantae</taxon>
        <taxon>Chlorophyta</taxon>
        <taxon>core chlorophytes</taxon>
        <taxon>Trebouxiophyceae</taxon>
        <taxon>Trebouxiophyceae incertae sedis</taxon>
        <taxon>Coccomyxaceae</taxon>
        <taxon>Coccomyxa</taxon>
    </lineage>
</organism>
<dbReference type="Gene3D" id="3.10.20.90">
    <property type="entry name" value="Phosphatidylinositol 3-kinase Catalytic Subunit, Chain A, domain 1"/>
    <property type="match status" value="1"/>
</dbReference>
<keyword evidence="8" id="KW-1185">Reference proteome</keyword>
<dbReference type="AlphaFoldDB" id="A0AAV1I0J4"/>
<keyword evidence="4 5" id="KW-0449">Lipoprotein</keyword>
<evidence type="ECO:0000256" key="6">
    <source>
        <dbReference type="RuleBase" id="RU004384"/>
    </source>
</evidence>
<dbReference type="GO" id="GO:0016020">
    <property type="term" value="C:membrane"/>
    <property type="evidence" value="ECO:0007669"/>
    <property type="project" value="UniProtKB-SubCell"/>
</dbReference>
<dbReference type="InterPro" id="IPR004241">
    <property type="entry name" value="Atg8-like"/>
</dbReference>
<name>A0AAV1I0J4_9CHLO</name>
<protein>
    <recommendedName>
        <fullName evidence="6">Autophagy-related protein</fullName>
    </recommendedName>
</protein>
<keyword evidence="6" id="KW-0072">Autophagy</keyword>
<comment type="similarity">
    <text evidence="2 6">Belongs to the ATG8 family.</text>
</comment>
<comment type="subcellular location">
    <subcellularLocation>
        <location evidence="1">Membrane</location>
    </subcellularLocation>
</comment>
<evidence type="ECO:0000256" key="1">
    <source>
        <dbReference type="ARBA" id="ARBA00004370"/>
    </source>
</evidence>
<evidence type="ECO:0000313" key="7">
    <source>
        <dbReference type="EMBL" id="CAK0768126.1"/>
    </source>
</evidence>
<dbReference type="InterPro" id="IPR029071">
    <property type="entry name" value="Ubiquitin-like_domsf"/>
</dbReference>
<dbReference type="EMBL" id="CAUYUE010000004">
    <property type="protein sequence ID" value="CAK0768126.1"/>
    <property type="molecule type" value="Genomic_DNA"/>
</dbReference>
<reference evidence="7 8" key="1">
    <citation type="submission" date="2023-10" db="EMBL/GenBank/DDBJ databases">
        <authorList>
            <person name="Maclean D."/>
            <person name="Macfadyen A."/>
        </authorList>
    </citation>
    <scope>NUCLEOTIDE SEQUENCE [LARGE SCALE GENOMIC DNA]</scope>
</reference>
<dbReference type="GO" id="GO:0006914">
    <property type="term" value="P:autophagy"/>
    <property type="evidence" value="ECO:0007669"/>
    <property type="project" value="UniProtKB-KW"/>
</dbReference>
<evidence type="ECO:0000256" key="4">
    <source>
        <dbReference type="ARBA" id="ARBA00023288"/>
    </source>
</evidence>
<dbReference type="Pfam" id="PF02991">
    <property type="entry name" value="ATG8"/>
    <property type="match status" value="1"/>
</dbReference>
<evidence type="ECO:0000256" key="3">
    <source>
        <dbReference type="ARBA" id="ARBA00023136"/>
    </source>
</evidence>
<dbReference type="PANTHER" id="PTHR10969">
    <property type="entry name" value="MICROTUBULE-ASSOCIATED PROTEINS 1A/1B LIGHT CHAIN 3-RELATED"/>
    <property type="match status" value="1"/>
</dbReference>
<evidence type="ECO:0000313" key="8">
    <source>
        <dbReference type="Proteomes" id="UP001314263"/>
    </source>
</evidence>
<gene>
    <name evidence="7" type="ORF">CVIRNUC_003531</name>
</gene>
<dbReference type="Proteomes" id="UP001314263">
    <property type="component" value="Unassembled WGS sequence"/>
</dbReference>
<proteinExistence type="inferred from homology"/>
<keyword evidence="3" id="KW-0472">Membrane</keyword>
<feature type="lipid moiety-binding region" description="Phosphatidylserine amidated glycine; alternate" evidence="5">
    <location>
        <position position="113"/>
    </location>
</feature>
<evidence type="ECO:0000256" key="2">
    <source>
        <dbReference type="ARBA" id="ARBA00007293"/>
    </source>
</evidence>
<sequence length="113" mass="13167">MYLEERPLDEIVEEGCRMLRKHPDKIPCIIEPGSSETPAMDRRKWLFPRNVTVGGLLTVIRRHTTLKPDQACFVFIGNSLPKSSDSMEEIYDCHRHRETGLLFIKYSLERTYG</sequence>